<evidence type="ECO:0000256" key="9">
    <source>
        <dbReference type="ARBA" id="ARBA00023014"/>
    </source>
</evidence>
<keyword evidence="12" id="KW-1185">Reference proteome</keyword>
<dbReference type="Pfam" id="PF00355">
    <property type="entry name" value="Rieske"/>
    <property type="match status" value="1"/>
</dbReference>
<dbReference type="EMBL" id="BPWL01000003">
    <property type="protein sequence ID" value="GJJ08282.1"/>
    <property type="molecule type" value="Genomic_DNA"/>
</dbReference>
<evidence type="ECO:0000256" key="5">
    <source>
        <dbReference type="ARBA" id="ARBA00022723"/>
    </source>
</evidence>
<dbReference type="GO" id="GO:0005737">
    <property type="term" value="C:cytoplasm"/>
    <property type="evidence" value="ECO:0007669"/>
    <property type="project" value="TreeGrafter"/>
</dbReference>
<keyword evidence="4" id="KW-0001">2Fe-2S</keyword>
<keyword evidence="8" id="KW-0408">Iron</keyword>
<dbReference type="GO" id="GO:0046872">
    <property type="term" value="F:metal ion binding"/>
    <property type="evidence" value="ECO:0007669"/>
    <property type="project" value="UniProtKB-KW"/>
</dbReference>
<evidence type="ECO:0000256" key="7">
    <source>
        <dbReference type="ARBA" id="ARBA00023002"/>
    </source>
</evidence>
<feature type="domain" description="Rieske" evidence="10">
    <location>
        <begin position="6"/>
        <end position="103"/>
    </location>
</feature>
<evidence type="ECO:0000256" key="4">
    <source>
        <dbReference type="ARBA" id="ARBA00022714"/>
    </source>
</evidence>
<protein>
    <recommendedName>
        <fullName evidence="10">Rieske domain-containing protein</fullName>
    </recommendedName>
</protein>
<dbReference type="Pfam" id="PF14759">
    <property type="entry name" value="Reductase_C"/>
    <property type="match status" value="1"/>
</dbReference>
<dbReference type="InterPro" id="IPR016156">
    <property type="entry name" value="FAD/NAD-linked_Rdtase_dimer_sf"/>
</dbReference>
<dbReference type="InterPro" id="IPR023753">
    <property type="entry name" value="FAD/NAD-binding_dom"/>
</dbReference>
<keyword evidence="3" id="KW-0285">Flavoprotein</keyword>
<dbReference type="Gene3D" id="3.50.50.60">
    <property type="entry name" value="FAD/NAD(P)-binding domain"/>
    <property type="match status" value="2"/>
</dbReference>
<dbReference type="Gene3D" id="2.102.10.10">
    <property type="entry name" value="Rieske [2Fe-2S] iron-sulphur domain"/>
    <property type="match status" value="1"/>
</dbReference>
<gene>
    <name evidence="11" type="ORF">Clacol_002492</name>
</gene>
<name>A0AAV5A0Y1_9AGAM</name>
<dbReference type="Proteomes" id="UP001050691">
    <property type="component" value="Unassembled WGS sequence"/>
</dbReference>
<dbReference type="InterPro" id="IPR017941">
    <property type="entry name" value="Rieske_2Fe-2S"/>
</dbReference>
<evidence type="ECO:0000256" key="2">
    <source>
        <dbReference type="ARBA" id="ARBA00006442"/>
    </source>
</evidence>
<dbReference type="AlphaFoldDB" id="A0AAV5A0Y1"/>
<keyword evidence="6" id="KW-0274">FAD</keyword>
<reference evidence="11" key="1">
    <citation type="submission" date="2021-10" db="EMBL/GenBank/DDBJ databases">
        <title>De novo Genome Assembly of Clathrus columnatus (Basidiomycota, Fungi) Using Illumina and Nanopore Sequence Data.</title>
        <authorList>
            <person name="Ogiso-Tanaka E."/>
            <person name="Itagaki H."/>
            <person name="Hosoya T."/>
            <person name="Hosaka K."/>
        </authorList>
    </citation>
    <scope>NUCLEOTIDE SEQUENCE</scope>
    <source>
        <strain evidence="11">MO-923</strain>
    </source>
</reference>
<accession>A0AAV5A0Y1</accession>
<dbReference type="PANTHER" id="PTHR43557:SF2">
    <property type="entry name" value="RIESKE DOMAIN-CONTAINING PROTEIN-RELATED"/>
    <property type="match status" value="1"/>
</dbReference>
<keyword evidence="7" id="KW-0560">Oxidoreductase</keyword>
<dbReference type="SUPFAM" id="SSF51905">
    <property type="entry name" value="FAD/NAD(P)-binding domain"/>
    <property type="match status" value="1"/>
</dbReference>
<dbReference type="GO" id="GO:0051537">
    <property type="term" value="F:2 iron, 2 sulfur cluster binding"/>
    <property type="evidence" value="ECO:0007669"/>
    <property type="project" value="UniProtKB-KW"/>
</dbReference>
<evidence type="ECO:0000259" key="10">
    <source>
        <dbReference type="PROSITE" id="PS51296"/>
    </source>
</evidence>
<dbReference type="InterPro" id="IPR036188">
    <property type="entry name" value="FAD/NAD-bd_sf"/>
</dbReference>
<dbReference type="InterPro" id="IPR036922">
    <property type="entry name" value="Rieske_2Fe-2S_sf"/>
</dbReference>
<dbReference type="SUPFAM" id="SSF55424">
    <property type="entry name" value="FAD/NAD-linked reductases, dimerisation (C-terminal) domain"/>
    <property type="match status" value="1"/>
</dbReference>
<proteinExistence type="inferred from homology"/>
<evidence type="ECO:0000256" key="1">
    <source>
        <dbReference type="ARBA" id="ARBA00001974"/>
    </source>
</evidence>
<evidence type="ECO:0000256" key="6">
    <source>
        <dbReference type="ARBA" id="ARBA00022827"/>
    </source>
</evidence>
<comment type="caution">
    <text evidence="11">The sequence shown here is derived from an EMBL/GenBank/DDBJ whole genome shotgun (WGS) entry which is preliminary data.</text>
</comment>
<dbReference type="Gene3D" id="3.30.390.30">
    <property type="match status" value="1"/>
</dbReference>
<dbReference type="SUPFAM" id="SSF50022">
    <property type="entry name" value="ISP domain"/>
    <property type="match status" value="1"/>
</dbReference>
<dbReference type="CDD" id="cd03478">
    <property type="entry name" value="Rieske_AIFL_N"/>
    <property type="match status" value="1"/>
</dbReference>
<sequence length="553" mass="59975">MSTITIPVLDENELQNGQMKEVDFGQGGKVLLSKLANKIHTTSAFCTHYGAPLAKGILVADGRVTCPWHGACFNICTGDIEDAPAPNAIHSFKAEVKDGKIYVTANQSDTLKENKSRFPTLRTNYITEGPGVVIVGGGAGALHAIESLREVLTVTTSRSLFSARRLMLPLTGGTRLSKALITDASKVEWRPLVELENKFGVLFRTGVELTTWIYAIQTVTGVITKSNQVIIDGEEKLAYEHLVLATGGTPRRLPIPGFDLQNVHTLRHVQDAQKIDANLQEGKRLVVIGSSFISMELVVAVSKRKLASIDVIALEDYPFERVLGVEIGKALKEFHESQGIKFHPSTKVNKIQASDVDPSLASGVEIEGGTFIPADVIVAGVGVVPATDFLKGSGIPLERDGSVTVDELLRVADLENVYALGDIATYPDKTLGEPRRIEHWNVASNHGRAIGRTIAGRGEPFNKIPVFWSAQGQQLRYTGNGVGFEDVIIKGKPSELKFVAYYTKGNKVIAVASMQADPLVMKCSELLRLGKMPSASEIRAGKVWALPTHSFKY</sequence>
<comment type="cofactor">
    <cofactor evidence="1">
        <name>FAD</name>
        <dbReference type="ChEBI" id="CHEBI:57692"/>
    </cofactor>
</comment>
<evidence type="ECO:0000256" key="8">
    <source>
        <dbReference type="ARBA" id="ARBA00023004"/>
    </source>
</evidence>
<keyword evidence="9" id="KW-0411">Iron-sulfur</keyword>
<dbReference type="InterPro" id="IPR050446">
    <property type="entry name" value="FAD-oxidoreductase/Apoptosis"/>
</dbReference>
<dbReference type="PANTHER" id="PTHR43557">
    <property type="entry name" value="APOPTOSIS-INDUCING FACTOR 1"/>
    <property type="match status" value="1"/>
</dbReference>
<evidence type="ECO:0000313" key="11">
    <source>
        <dbReference type="EMBL" id="GJJ08282.1"/>
    </source>
</evidence>
<organism evidence="11 12">
    <name type="scientific">Clathrus columnatus</name>
    <dbReference type="NCBI Taxonomy" id="1419009"/>
    <lineage>
        <taxon>Eukaryota</taxon>
        <taxon>Fungi</taxon>
        <taxon>Dikarya</taxon>
        <taxon>Basidiomycota</taxon>
        <taxon>Agaricomycotina</taxon>
        <taxon>Agaricomycetes</taxon>
        <taxon>Phallomycetidae</taxon>
        <taxon>Phallales</taxon>
        <taxon>Clathraceae</taxon>
        <taxon>Clathrus</taxon>
    </lineage>
</organism>
<evidence type="ECO:0000256" key="3">
    <source>
        <dbReference type="ARBA" id="ARBA00022630"/>
    </source>
</evidence>
<dbReference type="PRINTS" id="PR00368">
    <property type="entry name" value="FADPNR"/>
</dbReference>
<evidence type="ECO:0000313" key="12">
    <source>
        <dbReference type="Proteomes" id="UP001050691"/>
    </source>
</evidence>
<comment type="similarity">
    <text evidence="2">Belongs to the FAD-dependent oxidoreductase family.</text>
</comment>
<dbReference type="GO" id="GO:0016651">
    <property type="term" value="F:oxidoreductase activity, acting on NAD(P)H"/>
    <property type="evidence" value="ECO:0007669"/>
    <property type="project" value="TreeGrafter"/>
</dbReference>
<keyword evidence="5" id="KW-0479">Metal-binding</keyword>
<dbReference type="InterPro" id="IPR028202">
    <property type="entry name" value="Reductase_C"/>
</dbReference>
<dbReference type="PROSITE" id="PS51296">
    <property type="entry name" value="RIESKE"/>
    <property type="match status" value="1"/>
</dbReference>
<dbReference type="PRINTS" id="PR00411">
    <property type="entry name" value="PNDRDTASEI"/>
</dbReference>
<dbReference type="Pfam" id="PF07992">
    <property type="entry name" value="Pyr_redox_2"/>
    <property type="match status" value="1"/>
</dbReference>